<dbReference type="EMBL" id="MT142506">
    <property type="protein sequence ID" value="QJA83238.1"/>
    <property type="molecule type" value="Genomic_DNA"/>
</dbReference>
<sequence length="533" mass="58573">MAFSALEGQRQFLWFWDGVSTGWGTRIVKVPNYAAGMQRWRAQLTQTRDNITFNDVDQLLIGSLHAAGTVIDDTFSLCGRLVGESYATLFTGVCKDYWWENGELSISIANRFEELRSGRFISNYQSLHYYDWERVQIAALNGTEVVLNGSLVLNRGGAVAYGDATDDVVFLATNSILVFNATADPAGVVDPWEFTIAGFPNVETENFATSIAMRLNIDTAAGVGNNIYTPEDKMFLGGPQALIREFLGGTSTDIGWTEGVDFVMGTTDVLDQVELGVPINYRANSDVSVLSVLDHICETTLISAWPDREAVVHFVPHTQIDLTLPPDGALSRETGFTNLRYGYDSEEVVTTIELFFGYDSEGNSELDEWGGHKTFTVPAYWPGQTGVERTRTLQAKYFFHPDIARAMALRILGRHFKGVPQLELDCLPTAATITIGNIETITFSLIDLYNSYYEVASIQDDWAGDAIRVVLQAGTSLYDALGFGKWENSSWSDHAVSGTSTLGWGDGTLGAADIGTCHGIDVGKYGTTWRWGG</sequence>
<evidence type="ECO:0000313" key="1">
    <source>
        <dbReference type="EMBL" id="QJA61086.1"/>
    </source>
</evidence>
<dbReference type="AlphaFoldDB" id="A0A6M3KPK3"/>
<evidence type="ECO:0008006" key="3">
    <source>
        <dbReference type="Google" id="ProtNLM"/>
    </source>
</evidence>
<dbReference type="EMBL" id="MT141430">
    <property type="protein sequence ID" value="QJA61086.1"/>
    <property type="molecule type" value="Genomic_DNA"/>
</dbReference>
<evidence type="ECO:0000313" key="2">
    <source>
        <dbReference type="EMBL" id="QJA83238.1"/>
    </source>
</evidence>
<name>A0A6M3KPK3_9ZZZZ</name>
<protein>
    <recommendedName>
        <fullName evidence="3">Tail protein</fullName>
    </recommendedName>
</protein>
<proteinExistence type="predicted"/>
<accession>A0A6M3KPK3</accession>
<organism evidence="2">
    <name type="scientific">viral metagenome</name>
    <dbReference type="NCBI Taxonomy" id="1070528"/>
    <lineage>
        <taxon>unclassified sequences</taxon>
        <taxon>metagenomes</taxon>
        <taxon>organismal metagenomes</taxon>
    </lineage>
</organism>
<gene>
    <name evidence="2" type="ORF">MM415A00305_0036</name>
    <name evidence="1" type="ORF">MM415B01000_0012</name>
</gene>
<reference evidence="2" key="1">
    <citation type="submission" date="2020-03" db="EMBL/GenBank/DDBJ databases">
        <title>The deep terrestrial virosphere.</title>
        <authorList>
            <person name="Holmfeldt K."/>
            <person name="Nilsson E."/>
            <person name="Simone D."/>
            <person name="Lopez-Fernandez M."/>
            <person name="Wu X."/>
            <person name="de Brujin I."/>
            <person name="Lundin D."/>
            <person name="Andersson A."/>
            <person name="Bertilsson S."/>
            <person name="Dopson M."/>
        </authorList>
    </citation>
    <scope>NUCLEOTIDE SEQUENCE</scope>
    <source>
        <strain evidence="2">MM415A00305</strain>
        <strain evidence="1">MM415B01000</strain>
    </source>
</reference>